<dbReference type="Proteomes" id="UP001626550">
    <property type="component" value="Unassembled WGS sequence"/>
</dbReference>
<evidence type="ECO:0000256" key="1">
    <source>
        <dbReference type="SAM" id="Phobius"/>
    </source>
</evidence>
<evidence type="ECO:0000313" key="4">
    <source>
        <dbReference type="Proteomes" id="UP001626550"/>
    </source>
</evidence>
<feature type="transmembrane region" description="Helical" evidence="1">
    <location>
        <begin position="231"/>
        <end position="252"/>
    </location>
</feature>
<evidence type="ECO:0000259" key="2">
    <source>
        <dbReference type="Pfam" id="PF16414"/>
    </source>
</evidence>
<sequence>MYGVCNDKIPGKTQYCSVSEPPKTLSDPKVLTVLESFCPEYVDNSKATTCCDAQQISVLKDSFQAVEIIIGKCPACYRNFLRLFCAMTCDPYQASFVTPTEIDNSTKAVSKLNYNFTSHFAHTFYQSIKDVTYMGGKALAILCDSNDCTEEKLFESLGDGNARAPFGINFVQSNQSFAMNHTVFRCNETVPFEGESNVGGPPCACADCSDSCFVPPIPPKPSKKLIFGIDIYYFAFGIVYIVFLVAFIGFQFGHAYFEFLKRQRESEQLIPPSPDQGASSEYSRDEIEAIKKRIGFQSRLSAIIEKTLSNCFGYLALGVASWPITTLVISSLVVLVLCSGLARFQITTDPVKLWSDSLSQAHQEKNFFDTNFA</sequence>
<keyword evidence="1" id="KW-1133">Transmembrane helix</keyword>
<dbReference type="PANTHER" id="PTHR45727:SF2">
    <property type="entry name" value="NPC INTRACELLULAR CHOLESTEROL TRANSPORTER 1"/>
    <property type="match status" value="1"/>
</dbReference>
<dbReference type="Pfam" id="PF16414">
    <property type="entry name" value="NPC1_N"/>
    <property type="match status" value="1"/>
</dbReference>
<dbReference type="EMBL" id="JBJKFK010000279">
    <property type="protein sequence ID" value="KAL3318172.1"/>
    <property type="molecule type" value="Genomic_DNA"/>
</dbReference>
<dbReference type="PANTHER" id="PTHR45727">
    <property type="entry name" value="NPC INTRACELLULAR CHOLESTEROL TRANSPORTER 1"/>
    <property type="match status" value="1"/>
</dbReference>
<feature type="domain" description="Niemann-Pick C1 N-terminal" evidence="2">
    <location>
        <begin position="1"/>
        <end position="223"/>
    </location>
</feature>
<accession>A0ABD2QG37</accession>
<keyword evidence="1" id="KW-0812">Transmembrane</keyword>
<feature type="transmembrane region" description="Helical" evidence="1">
    <location>
        <begin position="322"/>
        <end position="342"/>
    </location>
</feature>
<comment type="caution">
    <text evidence="3">The sequence shown here is derived from an EMBL/GenBank/DDBJ whole genome shotgun (WGS) entry which is preliminary data.</text>
</comment>
<organism evidence="3 4">
    <name type="scientific">Cichlidogyrus casuarinus</name>
    <dbReference type="NCBI Taxonomy" id="1844966"/>
    <lineage>
        <taxon>Eukaryota</taxon>
        <taxon>Metazoa</taxon>
        <taxon>Spiralia</taxon>
        <taxon>Lophotrochozoa</taxon>
        <taxon>Platyhelminthes</taxon>
        <taxon>Monogenea</taxon>
        <taxon>Monopisthocotylea</taxon>
        <taxon>Dactylogyridea</taxon>
        <taxon>Ancyrocephalidae</taxon>
        <taxon>Cichlidogyrus</taxon>
    </lineage>
</organism>
<dbReference type="AlphaFoldDB" id="A0ABD2QG37"/>
<keyword evidence="4" id="KW-1185">Reference proteome</keyword>
<protein>
    <submittedName>
        <fullName evidence="3">NPC intracellular cholesterol transporter 1</fullName>
    </submittedName>
</protein>
<dbReference type="InterPro" id="IPR032190">
    <property type="entry name" value="NPC1_N"/>
</dbReference>
<gene>
    <name evidence="3" type="primary">NPC1_1</name>
    <name evidence="3" type="ORF">Ciccas_003165</name>
</gene>
<keyword evidence="1" id="KW-0472">Membrane</keyword>
<reference evidence="3 4" key="1">
    <citation type="submission" date="2024-11" db="EMBL/GenBank/DDBJ databases">
        <title>Adaptive evolution of stress response genes in parasites aligns with host niche diversity.</title>
        <authorList>
            <person name="Hahn C."/>
            <person name="Resl P."/>
        </authorList>
    </citation>
    <scope>NUCLEOTIDE SEQUENCE [LARGE SCALE GENOMIC DNA]</scope>
    <source>
        <strain evidence="3">EGGRZ-B1_66</strain>
        <tissue evidence="3">Body</tissue>
    </source>
</reference>
<proteinExistence type="predicted"/>
<evidence type="ECO:0000313" key="3">
    <source>
        <dbReference type="EMBL" id="KAL3318172.1"/>
    </source>
</evidence>
<name>A0ABD2QG37_9PLAT</name>